<accession>A0ABS4QLV6</accession>
<keyword evidence="3" id="KW-1185">Reference proteome</keyword>
<organism evidence="2 3">
    <name type="scientific">Nocardia goodfellowii</name>
    <dbReference type="NCBI Taxonomy" id="882446"/>
    <lineage>
        <taxon>Bacteria</taxon>
        <taxon>Bacillati</taxon>
        <taxon>Actinomycetota</taxon>
        <taxon>Actinomycetes</taxon>
        <taxon>Mycobacteriales</taxon>
        <taxon>Nocardiaceae</taxon>
        <taxon>Nocardia</taxon>
    </lineage>
</organism>
<keyword evidence="1" id="KW-0812">Transmembrane</keyword>
<keyword evidence="1" id="KW-0472">Membrane</keyword>
<keyword evidence="1" id="KW-1133">Transmembrane helix</keyword>
<name>A0ABS4QLV6_9NOCA</name>
<feature type="transmembrane region" description="Helical" evidence="1">
    <location>
        <begin position="72"/>
        <end position="90"/>
    </location>
</feature>
<feature type="transmembrane region" description="Helical" evidence="1">
    <location>
        <begin position="42"/>
        <end position="65"/>
    </location>
</feature>
<gene>
    <name evidence="2" type="ORF">BJ987_004552</name>
</gene>
<feature type="transmembrane region" description="Helical" evidence="1">
    <location>
        <begin position="96"/>
        <end position="113"/>
    </location>
</feature>
<dbReference type="Proteomes" id="UP001519325">
    <property type="component" value="Unassembled WGS sequence"/>
</dbReference>
<evidence type="ECO:0000313" key="3">
    <source>
        <dbReference type="Proteomes" id="UP001519325"/>
    </source>
</evidence>
<proteinExistence type="predicted"/>
<evidence type="ECO:0000313" key="2">
    <source>
        <dbReference type="EMBL" id="MBP2191651.1"/>
    </source>
</evidence>
<dbReference type="RefSeq" id="WP_209893595.1">
    <property type="nucleotide sequence ID" value="NZ_JAGGMR010000001.1"/>
</dbReference>
<sequence>MTWLLLAAATSLWSVLIAAEPVYQISSCDVVQMDSACGQTIFTRYGAALALLLAIPVVLCALPAVTALRGSSWLVAAVLIVGSISAVPTTDSMFGAAAYFLPVGITALAVAAFQRWHERRQRPSAPARVHSGL</sequence>
<comment type="caution">
    <text evidence="2">The sequence shown here is derived from an EMBL/GenBank/DDBJ whole genome shotgun (WGS) entry which is preliminary data.</text>
</comment>
<evidence type="ECO:0008006" key="4">
    <source>
        <dbReference type="Google" id="ProtNLM"/>
    </source>
</evidence>
<dbReference type="EMBL" id="JAGGMR010000001">
    <property type="protein sequence ID" value="MBP2191651.1"/>
    <property type="molecule type" value="Genomic_DNA"/>
</dbReference>
<evidence type="ECO:0000256" key="1">
    <source>
        <dbReference type="SAM" id="Phobius"/>
    </source>
</evidence>
<protein>
    <recommendedName>
        <fullName evidence="4">Integral membrane protein</fullName>
    </recommendedName>
</protein>
<reference evidence="2 3" key="1">
    <citation type="submission" date="2021-03" db="EMBL/GenBank/DDBJ databases">
        <title>Sequencing the genomes of 1000 actinobacteria strains.</title>
        <authorList>
            <person name="Klenk H.-P."/>
        </authorList>
    </citation>
    <scope>NUCLEOTIDE SEQUENCE [LARGE SCALE GENOMIC DNA]</scope>
    <source>
        <strain evidence="2 3">DSM 45516</strain>
    </source>
</reference>